<evidence type="ECO:0000256" key="4">
    <source>
        <dbReference type="ARBA" id="ARBA00023136"/>
    </source>
</evidence>
<dbReference type="AlphaFoldDB" id="A0A542SQC8"/>
<keyword evidence="3 5" id="KW-1133">Transmembrane helix</keyword>
<feature type="transmembrane region" description="Helical" evidence="5">
    <location>
        <begin position="117"/>
        <end position="138"/>
    </location>
</feature>
<organism evidence="7 8">
    <name type="scientific">Rarobacter incanus</name>
    <dbReference type="NCBI Taxonomy" id="153494"/>
    <lineage>
        <taxon>Bacteria</taxon>
        <taxon>Bacillati</taxon>
        <taxon>Actinomycetota</taxon>
        <taxon>Actinomycetes</taxon>
        <taxon>Micrococcales</taxon>
        <taxon>Rarobacteraceae</taxon>
        <taxon>Rarobacter</taxon>
    </lineage>
</organism>
<feature type="transmembrane region" description="Helical" evidence="5">
    <location>
        <begin position="390"/>
        <end position="412"/>
    </location>
</feature>
<feature type="transmembrane region" description="Helical" evidence="5">
    <location>
        <begin position="300"/>
        <end position="325"/>
    </location>
</feature>
<feature type="transmembrane region" description="Helical" evidence="5">
    <location>
        <begin position="229"/>
        <end position="250"/>
    </location>
</feature>
<name>A0A542SQC8_9MICO</name>
<dbReference type="InterPro" id="IPR036259">
    <property type="entry name" value="MFS_trans_sf"/>
</dbReference>
<dbReference type="EMBL" id="VFNV01000001">
    <property type="protein sequence ID" value="TQK76813.1"/>
    <property type="molecule type" value="Genomic_DNA"/>
</dbReference>
<dbReference type="GO" id="GO:0005886">
    <property type="term" value="C:plasma membrane"/>
    <property type="evidence" value="ECO:0007669"/>
    <property type="project" value="UniProtKB-SubCell"/>
</dbReference>
<feature type="transmembrane region" description="Helical" evidence="5">
    <location>
        <begin position="54"/>
        <end position="71"/>
    </location>
</feature>
<dbReference type="PANTHER" id="PTHR23528">
    <property type="match status" value="1"/>
</dbReference>
<dbReference type="Pfam" id="PF07690">
    <property type="entry name" value="MFS_1"/>
    <property type="match status" value="1"/>
</dbReference>
<accession>A0A542SQC8</accession>
<gene>
    <name evidence="7" type="ORF">FB389_1507</name>
</gene>
<comment type="subcellular location">
    <subcellularLocation>
        <location evidence="1">Cell membrane</location>
        <topology evidence="1">Multi-pass membrane protein</topology>
    </subcellularLocation>
</comment>
<dbReference type="OrthoDB" id="7584869at2"/>
<reference evidence="7 8" key="1">
    <citation type="submission" date="2019-06" db="EMBL/GenBank/DDBJ databases">
        <title>Sequencing the genomes of 1000 actinobacteria strains.</title>
        <authorList>
            <person name="Klenk H.-P."/>
        </authorList>
    </citation>
    <scope>NUCLEOTIDE SEQUENCE [LARGE SCALE GENOMIC DNA]</scope>
    <source>
        <strain evidence="7 8">DSM 10596</strain>
    </source>
</reference>
<evidence type="ECO:0000313" key="8">
    <source>
        <dbReference type="Proteomes" id="UP000316181"/>
    </source>
</evidence>
<evidence type="ECO:0000256" key="5">
    <source>
        <dbReference type="SAM" id="Phobius"/>
    </source>
</evidence>
<evidence type="ECO:0000313" key="7">
    <source>
        <dbReference type="EMBL" id="TQK76813.1"/>
    </source>
</evidence>
<feature type="transmembrane region" description="Helical" evidence="5">
    <location>
        <begin position="270"/>
        <end position="288"/>
    </location>
</feature>
<protein>
    <submittedName>
        <fullName evidence="7">Na+/melibiose symporter-like transporter</fullName>
    </submittedName>
</protein>
<keyword evidence="8" id="KW-1185">Reference proteome</keyword>
<dbReference type="PROSITE" id="PS50850">
    <property type="entry name" value="MFS"/>
    <property type="match status" value="1"/>
</dbReference>
<proteinExistence type="predicted"/>
<evidence type="ECO:0000256" key="2">
    <source>
        <dbReference type="ARBA" id="ARBA00022692"/>
    </source>
</evidence>
<dbReference type="SUPFAM" id="SSF103473">
    <property type="entry name" value="MFS general substrate transporter"/>
    <property type="match status" value="1"/>
</dbReference>
<evidence type="ECO:0000256" key="1">
    <source>
        <dbReference type="ARBA" id="ARBA00004651"/>
    </source>
</evidence>
<dbReference type="Gene3D" id="1.20.1250.20">
    <property type="entry name" value="MFS general substrate transporter like domains"/>
    <property type="match status" value="2"/>
</dbReference>
<dbReference type="PANTHER" id="PTHR23528:SF1">
    <property type="entry name" value="MAJOR FACILITATOR SUPERFAMILY (MFS) PROFILE DOMAIN-CONTAINING PROTEIN"/>
    <property type="match status" value="1"/>
</dbReference>
<comment type="caution">
    <text evidence="7">The sequence shown here is derived from an EMBL/GenBank/DDBJ whole genome shotgun (WGS) entry which is preliminary data.</text>
</comment>
<feature type="domain" description="Major facilitator superfamily (MFS) profile" evidence="6">
    <location>
        <begin position="20"/>
        <end position="418"/>
    </location>
</feature>
<feature type="transmembrane region" description="Helical" evidence="5">
    <location>
        <begin position="150"/>
        <end position="173"/>
    </location>
</feature>
<keyword evidence="2 5" id="KW-0812">Transmembrane</keyword>
<evidence type="ECO:0000259" key="6">
    <source>
        <dbReference type="PROSITE" id="PS50850"/>
    </source>
</evidence>
<feature type="transmembrane region" description="Helical" evidence="5">
    <location>
        <begin position="21"/>
        <end position="42"/>
    </location>
</feature>
<feature type="transmembrane region" description="Helical" evidence="5">
    <location>
        <begin position="179"/>
        <end position="195"/>
    </location>
</feature>
<keyword evidence="4 5" id="KW-0472">Membrane</keyword>
<dbReference type="InterPro" id="IPR011701">
    <property type="entry name" value="MFS"/>
</dbReference>
<evidence type="ECO:0000256" key="3">
    <source>
        <dbReference type="ARBA" id="ARBA00022989"/>
    </source>
</evidence>
<feature type="transmembrane region" description="Helical" evidence="5">
    <location>
        <begin position="331"/>
        <end position="350"/>
    </location>
</feature>
<dbReference type="InterPro" id="IPR020846">
    <property type="entry name" value="MFS_dom"/>
</dbReference>
<feature type="transmembrane region" description="Helical" evidence="5">
    <location>
        <begin position="362"/>
        <end position="384"/>
    </location>
</feature>
<sequence length="418" mass="43329">MIDEAPQSLTPLSLGRYARGYFASSFGLYLAVFTPSMVALSFKVKHIVPADQATSTLSAILSVGAFAALVASPLVGRLSDRTMSHYGRRRPWILGGAIAALAALAVCGTTTSPVVLAVAWGCTQFAVNAGLAATNATLADQVPGASRGKVTGMVGMTSPLAILGGTLIVNLIAADPWRFIVPGIVAVGLTGWFATRLNDRPRRTAPAGTFSIKDFAGSFVFNPRKSPDFAWMWATRFLAMFGYYGIAAYVPYFLENSLHLDESGVARTMLISNIAAAIAMIIASPIAGALSDRFGKRRPFLLLAGVIMAAGLAGMAAAPSVAVVVVAQGTLGLGVGIYFAVDLALGSQVLPNPEESAKDLGVLNVAAVLPQILAPAFGPGILAAGTAMGIGGYTLWFLLGSAACLLVGLTVYRIRAFK</sequence>
<feature type="transmembrane region" description="Helical" evidence="5">
    <location>
        <begin position="92"/>
        <end position="111"/>
    </location>
</feature>
<dbReference type="RefSeq" id="WP_142112344.1">
    <property type="nucleotide sequence ID" value="NZ_BAAATB010000010.1"/>
</dbReference>
<dbReference type="GO" id="GO:0022857">
    <property type="term" value="F:transmembrane transporter activity"/>
    <property type="evidence" value="ECO:0007669"/>
    <property type="project" value="InterPro"/>
</dbReference>
<dbReference type="Proteomes" id="UP000316181">
    <property type="component" value="Unassembled WGS sequence"/>
</dbReference>